<dbReference type="Proteomes" id="UP001189429">
    <property type="component" value="Unassembled WGS sequence"/>
</dbReference>
<dbReference type="SUPFAM" id="SSF63411">
    <property type="entry name" value="LuxS/MPP-like metallohydrolase"/>
    <property type="match status" value="2"/>
</dbReference>
<evidence type="ECO:0000313" key="13">
    <source>
        <dbReference type="Proteomes" id="UP001189429"/>
    </source>
</evidence>
<feature type="domain" description="Peptidase M16 N-terminal" evidence="9">
    <location>
        <begin position="45"/>
        <end position="188"/>
    </location>
</feature>
<feature type="domain" description="Peptidase M16 C-terminal" evidence="10">
    <location>
        <begin position="199"/>
        <end position="383"/>
    </location>
</feature>
<sequence>MMLRAISSRCRPRLCRSAMTQVLSEPMVWNQAPALSTTLPNGVRVVTKEGFGELASVGVFLDAGVRDETKDTVGATHLLEQLTLTGTTKRPASALESEIEGMGATLSTSFGREQSSLTMSCFGKDVQQSVGILADLVTAPAVGNLDKQMAGILRGLEEGSESARAVIDDRLHTCAFRDYSLGFSTIGPYDGVEALKPAHVGSYVQQNWTADKTVICATGGVKHADMVAKVTEAFGGMKACSTPAKATTKPYFCGAELLYRNDEMGPTAYIGVGWESVPWRSPDAVTFMVMASIIGSYKKNAGLVPGNISGNRVVNAVANKMQVGCANEFEAFAHFYKDTGMFGFYVECDEVAVEHAVGELMFGMNLLSFSVTEEEVARGQRELKNALCSATNSTESACANLGKEILAYGRSIPLAEMFLRIEAVDAEDVKRVAWKYLNDNEVAATGLGPLHGMPQYYDLRRATCMHRY</sequence>
<evidence type="ECO:0000256" key="5">
    <source>
        <dbReference type="ARBA" id="ARBA00022801"/>
    </source>
</evidence>
<gene>
    <name evidence="11" type="ORF">PCOR1329_LOCUS14155</name>
    <name evidence="12" type="ORF">PCOR1329_LOCUS34107</name>
</gene>
<dbReference type="EMBL" id="CAUYUJ010004222">
    <property type="protein sequence ID" value="CAK0808621.1"/>
    <property type="molecule type" value="Genomic_DNA"/>
</dbReference>
<dbReference type="InterPro" id="IPR007863">
    <property type="entry name" value="Peptidase_M16_C"/>
</dbReference>
<evidence type="ECO:0000256" key="7">
    <source>
        <dbReference type="ARBA" id="ARBA00023049"/>
    </source>
</evidence>
<dbReference type="PANTHER" id="PTHR11851:SF149">
    <property type="entry name" value="GH01077P"/>
    <property type="match status" value="1"/>
</dbReference>
<reference evidence="12" key="1">
    <citation type="submission" date="2023-10" db="EMBL/GenBank/DDBJ databases">
        <authorList>
            <person name="Chen Y."/>
            <person name="Shah S."/>
            <person name="Dougan E. K."/>
            <person name="Thang M."/>
            <person name="Chan C."/>
        </authorList>
    </citation>
    <scope>NUCLEOTIDE SEQUENCE [LARGE SCALE GENOMIC DNA]</scope>
</reference>
<keyword evidence="5" id="KW-0378">Hydrolase</keyword>
<evidence type="ECO:0000259" key="9">
    <source>
        <dbReference type="Pfam" id="PF00675"/>
    </source>
</evidence>
<dbReference type="EMBL" id="CAUYUJ010014196">
    <property type="protein sequence ID" value="CAK0838079.1"/>
    <property type="molecule type" value="Genomic_DNA"/>
</dbReference>
<keyword evidence="8" id="KW-0496">Mitochondrion</keyword>
<dbReference type="PANTHER" id="PTHR11851">
    <property type="entry name" value="METALLOPROTEASE"/>
    <property type="match status" value="1"/>
</dbReference>
<keyword evidence="4" id="KW-0479">Metal-binding</keyword>
<proteinExistence type="predicted"/>
<evidence type="ECO:0000256" key="6">
    <source>
        <dbReference type="ARBA" id="ARBA00022833"/>
    </source>
</evidence>
<evidence type="ECO:0000313" key="12">
    <source>
        <dbReference type="EMBL" id="CAK0838079.1"/>
    </source>
</evidence>
<dbReference type="InterPro" id="IPR050361">
    <property type="entry name" value="MPP/UQCRC_Complex"/>
</dbReference>
<comment type="cofactor">
    <cofactor evidence="1">
        <name>Zn(2+)</name>
        <dbReference type="ChEBI" id="CHEBI:29105"/>
    </cofactor>
</comment>
<keyword evidence="3" id="KW-0645">Protease</keyword>
<evidence type="ECO:0000256" key="8">
    <source>
        <dbReference type="ARBA" id="ARBA00023128"/>
    </source>
</evidence>
<comment type="subcellular location">
    <subcellularLocation>
        <location evidence="2">Mitochondrion</location>
    </subcellularLocation>
</comment>
<evidence type="ECO:0000256" key="4">
    <source>
        <dbReference type="ARBA" id="ARBA00022723"/>
    </source>
</evidence>
<dbReference type="InterPro" id="IPR011249">
    <property type="entry name" value="Metalloenz_LuxS/M16"/>
</dbReference>
<evidence type="ECO:0000256" key="1">
    <source>
        <dbReference type="ARBA" id="ARBA00001947"/>
    </source>
</evidence>
<keyword evidence="7" id="KW-0482">Metalloprotease</keyword>
<evidence type="ECO:0000256" key="2">
    <source>
        <dbReference type="ARBA" id="ARBA00004173"/>
    </source>
</evidence>
<dbReference type="Pfam" id="PF00675">
    <property type="entry name" value="Peptidase_M16"/>
    <property type="match status" value="1"/>
</dbReference>
<dbReference type="Pfam" id="PF05193">
    <property type="entry name" value="Peptidase_M16_C"/>
    <property type="match status" value="1"/>
</dbReference>
<comment type="caution">
    <text evidence="12">The sequence shown here is derived from an EMBL/GenBank/DDBJ whole genome shotgun (WGS) entry which is preliminary data.</text>
</comment>
<accession>A0ABN9T019</accession>
<evidence type="ECO:0000259" key="10">
    <source>
        <dbReference type="Pfam" id="PF05193"/>
    </source>
</evidence>
<evidence type="ECO:0000313" key="11">
    <source>
        <dbReference type="EMBL" id="CAK0808621.1"/>
    </source>
</evidence>
<dbReference type="InterPro" id="IPR011765">
    <property type="entry name" value="Pept_M16_N"/>
</dbReference>
<keyword evidence="13" id="KW-1185">Reference proteome</keyword>
<evidence type="ECO:0008006" key="14">
    <source>
        <dbReference type="Google" id="ProtNLM"/>
    </source>
</evidence>
<dbReference type="Gene3D" id="3.30.830.10">
    <property type="entry name" value="Metalloenzyme, LuxS/M16 peptidase-like"/>
    <property type="match status" value="2"/>
</dbReference>
<organism evidence="12 13">
    <name type="scientific">Prorocentrum cordatum</name>
    <dbReference type="NCBI Taxonomy" id="2364126"/>
    <lineage>
        <taxon>Eukaryota</taxon>
        <taxon>Sar</taxon>
        <taxon>Alveolata</taxon>
        <taxon>Dinophyceae</taxon>
        <taxon>Prorocentrales</taxon>
        <taxon>Prorocentraceae</taxon>
        <taxon>Prorocentrum</taxon>
    </lineage>
</organism>
<keyword evidence="6" id="KW-0862">Zinc</keyword>
<evidence type="ECO:0000256" key="3">
    <source>
        <dbReference type="ARBA" id="ARBA00022670"/>
    </source>
</evidence>
<name>A0ABN9T019_9DINO</name>
<protein>
    <recommendedName>
        <fullName evidence="14">Mitochondrial-processing peptidase subunit beta</fullName>
    </recommendedName>
</protein>